<dbReference type="Proteomes" id="UP000663845">
    <property type="component" value="Unassembled WGS sequence"/>
</dbReference>
<proteinExistence type="predicted"/>
<dbReference type="AlphaFoldDB" id="A0A819P6G0"/>
<evidence type="ECO:0000313" key="2">
    <source>
        <dbReference type="EMBL" id="CAF1451562.1"/>
    </source>
</evidence>
<reference evidence="4" key="1">
    <citation type="submission" date="2021-02" db="EMBL/GenBank/DDBJ databases">
        <authorList>
            <person name="Nowell W R."/>
        </authorList>
    </citation>
    <scope>NUCLEOTIDE SEQUENCE</scope>
</reference>
<dbReference type="EMBL" id="CAJOAZ010003371">
    <property type="protein sequence ID" value="CAF4003383.1"/>
    <property type="molecule type" value="Genomic_DNA"/>
</dbReference>
<organism evidence="4 5">
    <name type="scientific">Adineta steineri</name>
    <dbReference type="NCBI Taxonomy" id="433720"/>
    <lineage>
        <taxon>Eukaryota</taxon>
        <taxon>Metazoa</taxon>
        <taxon>Spiralia</taxon>
        <taxon>Gnathifera</taxon>
        <taxon>Rotifera</taxon>
        <taxon>Eurotatoria</taxon>
        <taxon>Bdelloidea</taxon>
        <taxon>Adinetida</taxon>
        <taxon>Adinetidae</taxon>
        <taxon>Adineta</taxon>
    </lineage>
</organism>
<dbReference type="EMBL" id="CAJNOG010000804">
    <property type="protein sequence ID" value="CAF1361584.1"/>
    <property type="molecule type" value="Genomic_DNA"/>
</dbReference>
<dbReference type="Proteomes" id="UP000663860">
    <property type="component" value="Unassembled WGS sequence"/>
</dbReference>
<evidence type="ECO:0000313" key="1">
    <source>
        <dbReference type="EMBL" id="CAF1361584.1"/>
    </source>
</evidence>
<sequence length="132" mass="15335">MKENQLKTASELNQILSRELERTSKIIETSVEHQSTLNGTSAIASACLTYLADQIYYEWLTSGVSPSEMENHTIIIKSIRYPPFLIDPFGLYDQWMEKYSNLQKIHFDDQITNTLQYFPLILMIKKKLVSIK</sequence>
<dbReference type="Proteomes" id="UP000663868">
    <property type="component" value="Unassembled WGS sequence"/>
</dbReference>
<dbReference type="Proteomes" id="UP000663844">
    <property type="component" value="Unassembled WGS sequence"/>
</dbReference>
<protein>
    <submittedName>
        <fullName evidence="4">Uncharacterized protein</fullName>
    </submittedName>
</protein>
<dbReference type="EMBL" id="CAJNOE010001804">
    <property type="protein sequence ID" value="CAF1451562.1"/>
    <property type="molecule type" value="Genomic_DNA"/>
</dbReference>
<name>A0A819P6G0_9BILA</name>
<evidence type="ECO:0000313" key="5">
    <source>
        <dbReference type="Proteomes" id="UP000663844"/>
    </source>
</evidence>
<gene>
    <name evidence="2" type="ORF">IZO911_LOCUS42397</name>
    <name evidence="1" type="ORF">JYZ213_LOCUS35611</name>
    <name evidence="3" type="ORF">KXQ929_LOCUS22332</name>
    <name evidence="4" type="ORF">OXD698_LOCUS29658</name>
</gene>
<evidence type="ECO:0000313" key="3">
    <source>
        <dbReference type="EMBL" id="CAF3891917.1"/>
    </source>
</evidence>
<accession>A0A819P6G0</accession>
<dbReference type="EMBL" id="CAJOBB010001697">
    <property type="protein sequence ID" value="CAF3891917.1"/>
    <property type="molecule type" value="Genomic_DNA"/>
</dbReference>
<comment type="caution">
    <text evidence="4">The sequence shown here is derived from an EMBL/GenBank/DDBJ whole genome shotgun (WGS) entry which is preliminary data.</text>
</comment>
<evidence type="ECO:0000313" key="4">
    <source>
        <dbReference type="EMBL" id="CAF4003383.1"/>
    </source>
</evidence>